<dbReference type="InterPro" id="IPR021836">
    <property type="entry name" value="DUF3429"/>
</dbReference>
<keyword evidence="3" id="KW-1185">Reference proteome</keyword>
<evidence type="ECO:0000313" key="2">
    <source>
        <dbReference type="EMBL" id="RVU35692.1"/>
    </source>
</evidence>
<gene>
    <name evidence="2" type="ORF">EOE67_12765</name>
</gene>
<evidence type="ECO:0000256" key="1">
    <source>
        <dbReference type="SAM" id="Phobius"/>
    </source>
</evidence>
<feature type="transmembrane region" description="Helical" evidence="1">
    <location>
        <begin position="124"/>
        <end position="140"/>
    </location>
</feature>
<dbReference type="Proteomes" id="UP000283077">
    <property type="component" value="Unassembled WGS sequence"/>
</dbReference>
<dbReference type="OrthoDB" id="8591832at2"/>
<feature type="transmembrane region" description="Helical" evidence="1">
    <location>
        <begin position="42"/>
        <end position="59"/>
    </location>
</feature>
<evidence type="ECO:0000313" key="3">
    <source>
        <dbReference type="Proteomes" id="UP000283077"/>
    </source>
</evidence>
<feature type="transmembrane region" description="Helical" evidence="1">
    <location>
        <begin position="12"/>
        <end position="30"/>
    </location>
</feature>
<name>A0A437QMI6_9GAMM</name>
<keyword evidence="1" id="KW-0812">Transmembrane</keyword>
<proteinExistence type="predicted"/>
<comment type="caution">
    <text evidence="2">The sequence shown here is derived from an EMBL/GenBank/DDBJ whole genome shotgun (WGS) entry which is preliminary data.</text>
</comment>
<keyword evidence="1" id="KW-0472">Membrane</keyword>
<dbReference type="Pfam" id="PF11911">
    <property type="entry name" value="DUF3429"/>
    <property type="match status" value="1"/>
</dbReference>
<accession>A0A437QMI6</accession>
<dbReference type="AlphaFoldDB" id="A0A437QMI6"/>
<dbReference type="RefSeq" id="WP_127699467.1">
    <property type="nucleotide sequence ID" value="NZ_SACS01000013.1"/>
</dbReference>
<reference evidence="2 3" key="1">
    <citation type="submission" date="2019-01" db="EMBL/GenBank/DDBJ databases">
        <authorList>
            <person name="Chen W.-M."/>
        </authorList>
    </citation>
    <scope>NUCLEOTIDE SEQUENCE [LARGE SCALE GENOMIC DNA]</scope>
    <source>
        <strain evidence="2 3">KYPC3</strain>
    </source>
</reference>
<keyword evidence="1" id="KW-1133">Transmembrane helix</keyword>
<organism evidence="2 3">
    <name type="scientific">Rheinheimera riviphila</name>
    <dbReference type="NCBI Taxonomy" id="1834037"/>
    <lineage>
        <taxon>Bacteria</taxon>
        <taxon>Pseudomonadati</taxon>
        <taxon>Pseudomonadota</taxon>
        <taxon>Gammaproteobacteria</taxon>
        <taxon>Chromatiales</taxon>
        <taxon>Chromatiaceae</taxon>
        <taxon>Rheinheimera</taxon>
    </lineage>
</organism>
<feature type="transmembrane region" description="Helical" evidence="1">
    <location>
        <begin position="79"/>
        <end position="103"/>
    </location>
</feature>
<protein>
    <submittedName>
        <fullName evidence="2">DUF3429 family protein</fullName>
    </submittedName>
</protein>
<sequence>MHSVRFLQGLGYLGLLPFMLLTLLTFFPIWPQLDALTMFQRYSAIILGFMAGVLWPVWAQQASVRPLALFAVSLPVLSFLAGLLPASYTLAIELLLFIALRLGERWFALDEQYHPSYLQLRRRLTWVVVACHLLMLGLLLS</sequence>
<dbReference type="EMBL" id="SACS01000013">
    <property type="protein sequence ID" value="RVU35692.1"/>
    <property type="molecule type" value="Genomic_DNA"/>
</dbReference>